<dbReference type="InterPro" id="IPR007708">
    <property type="entry name" value="DBR1_C"/>
</dbReference>
<dbReference type="InterPro" id="IPR041816">
    <property type="entry name" value="Dbr1_N"/>
</dbReference>
<evidence type="ECO:0000256" key="10">
    <source>
        <dbReference type="ARBA" id="ARBA00023004"/>
    </source>
</evidence>
<evidence type="ECO:0000259" key="14">
    <source>
        <dbReference type="SMART" id="SM01124"/>
    </source>
</evidence>
<name>A0AAN6MMY1_9PEZI</name>
<dbReference type="Pfam" id="PF05011">
    <property type="entry name" value="DBR1"/>
    <property type="match status" value="1"/>
</dbReference>
<dbReference type="PANTHER" id="PTHR12849">
    <property type="entry name" value="RNA LARIAT DEBRANCHING ENZYME"/>
    <property type="match status" value="1"/>
</dbReference>
<keyword evidence="10" id="KW-0408">Iron</keyword>
<comment type="cofactor">
    <cofactor evidence="3">
        <name>Fe(2+)</name>
        <dbReference type="ChEBI" id="CHEBI:29033"/>
    </cofactor>
</comment>
<organism evidence="15 16">
    <name type="scientific">Staphylotrichum tortipilum</name>
    <dbReference type="NCBI Taxonomy" id="2831512"/>
    <lineage>
        <taxon>Eukaryota</taxon>
        <taxon>Fungi</taxon>
        <taxon>Dikarya</taxon>
        <taxon>Ascomycota</taxon>
        <taxon>Pezizomycotina</taxon>
        <taxon>Sordariomycetes</taxon>
        <taxon>Sordariomycetidae</taxon>
        <taxon>Sordariales</taxon>
        <taxon>Chaetomiaceae</taxon>
        <taxon>Staphylotrichum</taxon>
    </lineage>
</organism>
<dbReference type="InterPro" id="IPR029052">
    <property type="entry name" value="Metallo-depent_PP-like"/>
</dbReference>
<comment type="cofactor">
    <cofactor evidence="2">
        <name>Zn(2+)</name>
        <dbReference type="ChEBI" id="CHEBI:29105"/>
    </cofactor>
</comment>
<comment type="caution">
    <text evidence="15">The sequence shown here is derived from an EMBL/GenBank/DDBJ whole genome shotgun (WGS) entry which is preliminary data.</text>
</comment>
<dbReference type="Proteomes" id="UP001303889">
    <property type="component" value="Unassembled WGS sequence"/>
</dbReference>
<evidence type="ECO:0000313" key="16">
    <source>
        <dbReference type="Proteomes" id="UP001303889"/>
    </source>
</evidence>
<dbReference type="SMART" id="SM01124">
    <property type="entry name" value="DBR1"/>
    <property type="match status" value="1"/>
</dbReference>
<keyword evidence="8" id="KW-0378">Hydrolase</keyword>
<dbReference type="GO" id="GO:0005634">
    <property type="term" value="C:nucleus"/>
    <property type="evidence" value="ECO:0007669"/>
    <property type="project" value="UniProtKB-SubCell"/>
</dbReference>
<dbReference type="CDD" id="cd00844">
    <property type="entry name" value="MPP_Dbr1_N"/>
    <property type="match status" value="1"/>
</dbReference>
<keyword evidence="9" id="KW-0862">Zinc</keyword>
<sequence>MSTNKPITTDTNDVRIAIEGCGHGTLHAIYAAVEASCKERQWDGVDLLIIAGDFQAVRNAADLNAMSVPRKYLELGDFHEYYSGARKAPYLTIFVAGNHEASSHLWELYYGGWVAPNIYYMGAANVLRLGPLRIAGMSGIWKGFDYRKPHHERLPFSADDVKSFYHVREVDVRKLLQLRTQVDVGISHDWPRAIENHGNAKRLWQMKPDFERESHAGTLGSPAAEWVMDRLRPPYWYSAHMHCNIPNTTTRFLALDKCLPGRQFLQLTSIPTPQPITRPLPLTYDPEWLAILRVFHPTLTIGDPTSVPPPDLGEAAYLPLIQAEEKWVAEHIVSQNKLTVPKDFSITAPVHKPGVDEELTEELPREWTNPQTARFCEMLGVENYWDASEEERNERRERGPMALFGLTT</sequence>
<comment type="subcellular location">
    <subcellularLocation>
        <location evidence="4">Nucleus</location>
    </subcellularLocation>
</comment>
<evidence type="ECO:0000313" key="15">
    <source>
        <dbReference type="EMBL" id="KAK3903880.1"/>
    </source>
</evidence>
<evidence type="ECO:0000256" key="6">
    <source>
        <dbReference type="ARBA" id="ARBA00022664"/>
    </source>
</evidence>
<proteinExistence type="inferred from homology"/>
<keyword evidence="7" id="KW-0479">Metal-binding</keyword>
<evidence type="ECO:0000256" key="13">
    <source>
        <dbReference type="SAM" id="MobiDB-lite"/>
    </source>
</evidence>
<gene>
    <name evidence="15" type="ORF">C8A05DRAFT_42977</name>
</gene>
<evidence type="ECO:0000256" key="8">
    <source>
        <dbReference type="ARBA" id="ARBA00022801"/>
    </source>
</evidence>
<dbReference type="PANTHER" id="PTHR12849:SF0">
    <property type="entry name" value="LARIAT DEBRANCHING ENZYME"/>
    <property type="match status" value="1"/>
</dbReference>
<dbReference type="AlphaFoldDB" id="A0AAN6MMY1"/>
<feature type="region of interest" description="Disordered" evidence="13">
    <location>
        <begin position="389"/>
        <end position="408"/>
    </location>
</feature>
<evidence type="ECO:0000256" key="1">
    <source>
        <dbReference type="ARBA" id="ARBA00001936"/>
    </source>
</evidence>
<keyword evidence="16" id="KW-1185">Reference proteome</keyword>
<dbReference type="GO" id="GO:0000398">
    <property type="term" value="P:mRNA splicing, via spliceosome"/>
    <property type="evidence" value="ECO:0007669"/>
    <property type="project" value="TreeGrafter"/>
</dbReference>
<dbReference type="GO" id="GO:0046872">
    <property type="term" value="F:metal ion binding"/>
    <property type="evidence" value="ECO:0007669"/>
    <property type="project" value="UniProtKB-KW"/>
</dbReference>
<evidence type="ECO:0000256" key="9">
    <source>
        <dbReference type="ARBA" id="ARBA00022833"/>
    </source>
</evidence>
<keyword evidence="11" id="KW-0464">Manganese</keyword>
<protein>
    <submittedName>
        <fullName evidence="15">Lariat debranching enzyme, C-terminal domain-containing protein</fullName>
    </submittedName>
</protein>
<evidence type="ECO:0000256" key="12">
    <source>
        <dbReference type="ARBA" id="ARBA00023242"/>
    </source>
</evidence>
<dbReference type="InterPro" id="IPR004843">
    <property type="entry name" value="Calcineurin-like_PHP"/>
</dbReference>
<keyword evidence="6" id="KW-0507">mRNA processing</keyword>
<reference evidence="15" key="1">
    <citation type="journal article" date="2023" name="Mol. Phylogenet. Evol.">
        <title>Genome-scale phylogeny and comparative genomics of the fungal order Sordariales.</title>
        <authorList>
            <person name="Hensen N."/>
            <person name="Bonometti L."/>
            <person name="Westerberg I."/>
            <person name="Brannstrom I.O."/>
            <person name="Guillou S."/>
            <person name="Cros-Aarteil S."/>
            <person name="Calhoun S."/>
            <person name="Haridas S."/>
            <person name="Kuo A."/>
            <person name="Mondo S."/>
            <person name="Pangilinan J."/>
            <person name="Riley R."/>
            <person name="LaButti K."/>
            <person name="Andreopoulos B."/>
            <person name="Lipzen A."/>
            <person name="Chen C."/>
            <person name="Yan M."/>
            <person name="Daum C."/>
            <person name="Ng V."/>
            <person name="Clum A."/>
            <person name="Steindorff A."/>
            <person name="Ohm R.A."/>
            <person name="Martin F."/>
            <person name="Silar P."/>
            <person name="Natvig D.O."/>
            <person name="Lalanne C."/>
            <person name="Gautier V."/>
            <person name="Ament-Velasquez S.L."/>
            <person name="Kruys A."/>
            <person name="Hutchinson M.I."/>
            <person name="Powell A.J."/>
            <person name="Barry K."/>
            <person name="Miller A.N."/>
            <person name="Grigoriev I.V."/>
            <person name="Debuchy R."/>
            <person name="Gladieux P."/>
            <person name="Hiltunen Thoren M."/>
            <person name="Johannesson H."/>
        </authorList>
    </citation>
    <scope>NUCLEOTIDE SEQUENCE</scope>
    <source>
        <strain evidence="15">CBS 103.79</strain>
    </source>
</reference>
<feature type="compositionally biased region" description="Basic and acidic residues" evidence="13">
    <location>
        <begin position="390"/>
        <end position="399"/>
    </location>
</feature>
<reference evidence="15" key="2">
    <citation type="submission" date="2023-05" db="EMBL/GenBank/DDBJ databases">
        <authorList>
            <consortium name="Lawrence Berkeley National Laboratory"/>
            <person name="Steindorff A."/>
            <person name="Hensen N."/>
            <person name="Bonometti L."/>
            <person name="Westerberg I."/>
            <person name="Brannstrom I.O."/>
            <person name="Guillou S."/>
            <person name="Cros-Aarteil S."/>
            <person name="Calhoun S."/>
            <person name="Haridas S."/>
            <person name="Kuo A."/>
            <person name="Mondo S."/>
            <person name="Pangilinan J."/>
            <person name="Riley R."/>
            <person name="Labutti K."/>
            <person name="Andreopoulos B."/>
            <person name="Lipzen A."/>
            <person name="Chen C."/>
            <person name="Yanf M."/>
            <person name="Daum C."/>
            <person name="Ng V."/>
            <person name="Clum A."/>
            <person name="Ohm R."/>
            <person name="Martin F."/>
            <person name="Silar P."/>
            <person name="Natvig D."/>
            <person name="Lalanne C."/>
            <person name="Gautier V."/>
            <person name="Ament-Velasquez S.L."/>
            <person name="Kruys A."/>
            <person name="Hutchinson M.I."/>
            <person name="Powell A.J."/>
            <person name="Barry K."/>
            <person name="Miller A.N."/>
            <person name="Grigoriev I.V."/>
            <person name="Debuchy R."/>
            <person name="Gladieux P."/>
            <person name="Thoren M.H."/>
            <person name="Johannesson H."/>
        </authorList>
    </citation>
    <scope>NUCLEOTIDE SEQUENCE</scope>
    <source>
        <strain evidence="15">CBS 103.79</strain>
    </source>
</reference>
<dbReference type="SUPFAM" id="SSF56300">
    <property type="entry name" value="Metallo-dependent phosphatases"/>
    <property type="match status" value="1"/>
</dbReference>
<evidence type="ECO:0000256" key="5">
    <source>
        <dbReference type="ARBA" id="ARBA00006045"/>
    </source>
</evidence>
<evidence type="ECO:0000256" key="4">
    <source>
        <dbReference type="ARBA" id="ARBA00004123"/>
    </source>
</evidence>
<evidence type="ECO:0000256" key="2">
    <source>
        <dbReference type="ARBA" id="ARBA00001947"/>
    </source>
</evidence>
<comment type="similarity">
    <text evidence="5">Belongs to the lariat debranching enzyme family.</text>
</comment>
<dbReference type="EMBL" id="MU855425">
    <property type="protein sequence ID" value="KAK3903880.1"/>
    <property type="molecule type" value="Genomic_DNA"/>
</dbReference>
<keyword evidence="12" id="KW-0539">Nucleus</keyword>
<dbReference type="GO" id="GO:0008419">
    <property type="term" value="F:RNA lariat debranching enzyme activity"/>
    <property type="evidence" value="ECO:0007669"/>
    <property type="project" value="TreeGrafter"/>
</dbReference>
<dbReference type="Pfam" id="PF00149">
    <property type="entry name" value="Metallophos"/>
    <property type="match status" value="1"/>
</dbReference>
<evidence type="ECO:0000256" key="3">
    <source>
        <dbReference type="ARBA" id="ARBA00001954"/>
    </source>
</evidence>
<evidence type="ECO:0000256" key="7">
    <source>
        <dbReference type="ARBA" id="ARBA00022723"/>
    </source>
</evidence>
<feature type="domain" description="Lariat debranching enzyme C-terminal" evidence="14">
    <location>
        <begin position="241"/>
        <end position="385"/>
    </location>
</feature>
<accession>A0AAN6MMY1</accession>
<comment type="cofactor">
    <cofactor evidence="1">
        <name>Mn(2+)</name>
        <dbReference type="ChEBI" id="CHEBI:29035"/>
    </cofactor>
</comment>
<evidence type="ECO:0000256" key="11">
    <source>
        <dbReference type="ARBA" id="ARBA00023211"/>
    </source>
</evidence>